<evidence type="ECO:0000313" key="2">
    <source>
        <dbReference type="Proteomes" id="UP000054558"/>
    </source>
</evidence>
<name>A0A1Y1IFI7_KLENI</name>
<gene>
    <name evidence="1" type="ORF">KFL_005160050</name>
</gene>
<keyword evidence="2" id="KW-1185">Reference proteome</keyword>
<evidence type="ECO:0000313" key="1">
    <source>
        <dbReference type="EMBL" id="GAQ89383.1"/>
    </source>
</evidence>
<dbReference type="Proteomes" id="UP000054558">
    <property type="component" value="Unassembled WGS sequence"/>
</dbReference>
<accession>A0A1Y1IFI7</accession>
<sequence>MPAFSLCVEPRIGSSLFLPTGVPTSILQVAFNAEASAIEGIKQNFPPSGNAVGTADTGCGPGVTYPSN</sequence>
<reference evidence="1 2" key="1">
    <citation type="journal article" date="2014" name="Nat. Commun.">
        <title>Klebsormidium flaccidum genome reveals primary factors for plant terrestrial adaptation.</title>
        <authorList>
            <person name="Hori K."/>
            <person name="Maruyama F."/>
            <person name="Fujisawa T."/>
            <person name="Togashi T."/>
            <person name="Yamamoto N."/>
            <person name="Seo M."/>
            <person name="Sato S."/>
            <person name="Yamada T."/>
            <person name="Mori H."/>
            <person name="Tajima N."/>
            <person name="Moriyama T."/>
            <person name="Ikeuchi M."/>
            <person name="Watanabe M."/>
            <person name="Wada H."/>
            <person name="Kobayashi K."/>
            <person name="Saito M."/>
            <person name="Masuda T."/>
            <person name="Sasaki-Sekimoto Y."/>
            <person name="Mashiguchi K."/>
            <person name="Awai K."/>
            <person name="Shimojima M."/>
            <person name="Masuda S."/>
            <person name="Iwai M."/>
            <person name="Nobusawa T."/>
            <person name="Narise T."/>
            <person name="Kondo S."/>
            <person name="Saito H."/>
            <person name="Sato R."/>
            <person name="Murakawa M."/>
            <person name="Ihara Y."/>
            <person name="Oshima-Yamada Y."/>
            <person name="Ohtaka K."/>
            <person name="Satoh M."/>
            <person name="Sonobe K."/>
            <person name="Ishii M."/>
            <person name="Ohtani R."/>
            <person name="Kanamori-Sato M."/>
            <person name="Honoki R."/>
            <person name="Miyazaki D."/>
            <person name="Mochizuki H."/>
            <person name="Umetsu J."/>
            <person name="Higashi K."/>
            <person name="Shibata D."/>
            <person name="Kamiya Y."/>
            <person name="Sato N."/>
            <person name="Nakamura Y."/>
            <person name="Tabata S."/>
            <person name="Ida S."/>
            <person name="Kurokawa K."/>
            <person name="Ohta H."/>
        </authorList>
    </citation>
    <scope>NUCLEOTIDE SEQUENCE [LARGE SCALE GENOMIC DNA]</scope>
    <source>
        <strain evidence="1 2">NIES-2285</strain>
    </source>
</reference>
<dbReference type="AlphaFoldDB" id="A0A1Y1IFI7"/>
<protein>
    <submittedName>
        <fullName evidence="1">Uncharacterized protein</fullName>
    </submittedName>
</protein>
<organism evidence="1 2">
    <name type="scientific">Klebsormidium nitens</name>
    <name type="common">Green alga</name>
    <name type="synonym">Ulothrix nitens</name>
    <dbReference type="NCBI Taxonomy" id="105231"/>
    <lineage>
        <taxon>Eukaryota</taxon>
        <taxon>Viridiplantae</taxon>
        <taxon>Streptophyta</taxon>
        <taxon>Klebsormidiophyceae</taxon>
        <taxon>Klebsormidiales</taxon>
        <taxon>Klebsormidiaceae</taxon>
        <taxon>Klebsormidium</taxon>
    </lineage>
</organism>
<proteinExistence type="predicted"/>
<dbReference type="EMBL" id="DF237465">
    <property type="protein sequence ID" value="GAQ89383.1"/>
    <property type="molecule type" value="Genomic_DNA"/>
</dbReference>